<organism evidence="1">
    <name type="scientific">Arundo donax</name>
    <name type="common">Giant reed</name>
    <name type="synonym">Donax arundinaceus</name>
    <dbReference type="NCBI Taxonomy" id="35708"/>
    <lineage>
        <taxon>Eukaryota</taxon>
        <taxon>Viridiplantae</taxon>
        <taxon>Streptophyta</taxon>
        <taxon>Embryophyta</taxon>
        <taxon>Tracheophyta</taxon>
        <taxon>Spermatophyta</taxon>
        <taxon>Magnoliopsida</taxon>
        <taxon>Liliopsida</taxon>
        <taxon>Poales</taxon>
        <taxon>Poaceae</taxon>
        <taxon>PACMAD clade</taxon>
        <taxon>Arundinoideae</taxon>
        <taxon>Arundineae</taxon>
        <taxon>Arundo</taxon>
    </lineage>
</organism>
<dbReference type="EMBL" id="GBRH01276470">
    <property type="protein sequence ID" value="JAD21425.1"/>
    <property type="molecule type" value="Transcribed_RNA"/>
</dbReference>
<accession>A0A0A8Y885</accession>
<dbReference type="AlphaFoldDB" id="A0A0A8Y885"/>
<sequence length="59" mass="6934">MVYQLYSTYKRSFQMNGTISWKELIAKGKVKFGEMRKTSYNFVIGLLLEGRHSVEQLEV</sequence>
<reference evidence="1" key="1">
    <citation type="submission" date="2014-09" db="EMBL/GenBank/DDBJ databases">
        <authorList>
            <person name="Magalhaes I.L.F."/>
            <person name="Oliveira U."/>
            <person name="Santos F.R."/>
            <person name="Vidigal T.H.D.A."/>
            <person name="Brescovit A.D."/>
            <person name="Santos A.J."/>
        </authorList>
    </citation>
    <scope>NUCLEOTIDE SEQUENCE</scope>
    <source>
        <tissue evidence="1">Shoot tissue taken approximately 20 cm above the soil surface</tissue>
    </source>
</reference>
<evidence type="ECO:0000313" key="1">
    <source>
        <dbReference type="EMBL" id="JAD21425.1"/>
    </source>
</evidence>
<protein>
    <submittedName>
        <fullName evidence="1">Uncharacterized protein</fullName>
    </submittedName>
</protein>
<name>A0A0A8Y885_ARUDO</name>
<proteinExistence type="predicted"/>
<reference evidence="1" key="2">
    <citation type="journal article" date="2015" name="Data Brief">
        <title>Shoot transcriptome of the giant reed, Arundo donax.</title>
        <authorList>
            <person name="Barrero R.A."/>
            <person name="Guerrero F.D."/>
            <person name="Moolhuijzen P."/>
            <person name="Goolsby J.A."/>
            <person name="Tidwell J."/>
            <person name="Bellgard S.E."/>
            <person name="Bellgard M.I."/>
        </authorList>
    </citation>
    <scope>NUCLEOTIDE SEQUENCE</scope>
    <source>
        <tissue evidence="1">Shoot tissue taken approximately 20 cm above the soil surface</tissue>
    </source>
</reference>